<proteinExistence type="predicted"/>
<protein>
    <submittedName>
        <fullName evidence="1">Uncharacterized protein</fullName>
    </submittedName>
</protein>
<accession>A0A484M7R4</accession>
<dbReference type="EMBL" id="OOIL02002698">
    <property type="protein sequence ID" value="VFQ84118.1"/>
    <property type="molecule type" value="Genomic_DNA"/>
</dbReference>
<evidence type="ECO:0000313" key="1">
    <source>
        <dbReference type="EMBL" id="VFQ84118.1"/>
    </source>
</evidence>
<evidence type="ECO:0000313" key="2">
    <source>
        <dbReference type="Proteomes" id="UP000595140"/>
    </source>
</evidence>
<keyword evidence="2" id="KW-1185">Reference proteome</keyword>
<name>A0A484M7R4_9ASTE</name>
<gene>
    <name evidence="1" type="ORF">CCAM_LOCUS25894</name>
</gene>
<dbReference type="Proteomes" id="UP000595140">
    <property type="component" value="Unassembled WGS sequence"/>
</dbReference>
<dbReference type="AlphaFoldDB" id="A0A484M7R4"/>
<dbReference type="OrthoDB" id="1293041at2759"/>
<reference evidence="1 2" key="1">
    <citation type="submission" date="2018-04" db="EMBL/GenBank/DDBJ databases">
        <authorList>
            <person name="Vogel A."/>
        </authorList>
    </citation>
    <scope>NUCLEOTIDE SEQUENCE [LARGE SCALE GENOMIC DNA]</scope>
</reference>
<sequence length="85" mass="10257">MVYDDIPNIDVSFTVEGFKEALTTRYRNDPNRDYNHVREEIERNTYWFERMVGPHFPGAIPKRITRLKVLWMNESLTLRTVEFGY</sequence>
<organism evidence="1 2">
    <name type="scientific">Cuscuta campestris</name>
    <dbReference type="NCBI Taxonomy" id="132261"/>
    <lineage>
        <taxon>Eukaryota</taxon>
        <taxon>Viridiplantae</taxon>
        <taxon>Streptophyta</taxon>
        <taxon>Embryophyta</taxon>
        <taxon>Tracheophyta</taxon>
        <taxon>Spermatophyta</taxon>
        <taxon>Magnoliopsida</taxon>
        <taxon>eudicotyledons</taxon>
        <taxon>Gunneridae</taxon>
        <taxon>Pentapetalae</taxon>
        <taxon>asterids</taxon>
        <taxon>lamiids</taxon>
        <taxon>Solanales</taxon>
        <taxon>Convolvulaceae</taxon>
        <taxon>Cuscuteae</taxon>
        <taxon>Cuscuta</taxon>
        <taxon>Cuscuta subgen. Grammica</taxon>
        <taxon>Cuscuta sect. Cleistogrammica</taxon>
    </lineage>
</organism>